<dbReference type="Pfam" id="PF02563">
    <property type="entry name" value="Poly_export"/>
    <property type="match status" value="1"/>
</dbReference>
<evidence type="ECO:0000259" key="5">
    <source>
        <dbReference type="Pfam" id="PF10531"/>
    </source>
</evidence>
<protein>
    <submittedName>
        <fullName evidence="6">Polysaccharide export outer membrane protein</fullName>
    </submittedName>
</protein>
<comment type="caution">
    <text evidence="6">The sequence shown here is derived from an EMBL/GenBank/DDBJ whole genome shotgun (WGS) entry which is preliminary data.</text>
</comment>
<evidence type="ECO:0000313" key="6">
    <source>
        <dbReference type="EMBL" id="MDQ0304604.1"/>
    </source>
</evidence>
<organism evidence="6 7">
    <name type="scientific">Ancylobacter polymorphus</name>
    <dbReference type="NCBI Taxonomy" id="223390"/>
    <lineage>
        <taxon>Bacteria</taxon>
        <taxon>Pseudomonadati</taxon>
        <taxon>Pseudomonadota</taxon>
        <taxon>Alphaproteobacteria</taxon>
        <taxon>Hyphomicrobiales</taxon>
        <taxon>Xanthobacteraceae</taxon>
        <taxon>Ancylobacter</taxon>
    </lineage>
</organism>
<feature type="chain" id="PRO_5047021500" evidence="3">
    <location>
        <begin position="26"/>
        <end position="282"/>
    </location>
</feature>
<gene>
    <name evidence="6" type="ORF">J2S75_003649</name>
</gene>
<dbReference type="EMBL" id="JAUSUI010000008">
    <property type="protein sequence ID" value="MDQ0304604.1"/>
    <property type="molecule type" value="Genomic_DNA"/>
</dbReference>
<dbReference type="Pfam" id="PF10531">
    <property type="entry name" value="SLBB"/>
    <property type="match status" value="1"/>
</dbReference>
<dbReference type="InterPro" id="IPR049712">
    <property type="entry name" value="Poly_export"/>
</dbReference>
<dbReference type="PANTHER" id="PTHR33619">
    <property type="entry name" value="POLYSACCHARIDE EXPORT PROTEIN GFCE-RELATED"/>
    <property type="match status" value="1"/>
</dbReference>
<evidence type="ECO:0000313" key="7">
    <source>
        <dbReference type="Proteomes" id="UP001224682"/>
    </source>
</evidence>
<dbReference type="InterPro" id="IPR019554">
    <property type="entry name" value="Soluble_ligand-bd"/>
</dbReference>
<evidence type="ECO:0000256" key="3">
    <source>
        <dbReference type="SAM" id="SignalP"/>
    </source>
</evidence>
<feature type="domain" description="Polysaccharide export protein N-terminal" evidence="4">
    <location>
        <begin position="100"/>
        <end position="173"/>
    </location>
</feature>
<name>A0ABU0BFI9_9HYPH</name>
<proteinExistence type="predicted"/>
<accession>A0ABU0BFI9</accession>
<dbReference type="PROSITE" id="PS51257">
    <property type="entry name" value="PROKAR_LIPOPROTEIN"/>
    <property type="match status" value="1"/>
</dbReference>
<dbReference type="PANTHER" id="PTHR33619:SF3">
    <property type="entry name" value="POLYSACCHARIDE EXPORT PROTEIN GFCE-RELATED"/>
    <property type="match status" value="1"/>
</dbReference>
<dbReference type="Proteomes" id="UP001224682">
    <property type="component" value="Unassembled WGS sequence"/>
</dbReference>
<keyword evidence="7" id="KW-1185">Reference proteome</keyword>
<dbReference type="Gene3D" id="3.10.560.10">
    <property type="entry name" value="Outer membrane lipoprotein wza domain like"/>
    <property type="match status" value="1"/>
</dbReference>
<feature type="region of interest" description="Disordered" evidence="2">
    <location>
        <begin position="52"/>
        <end position="77"/>
    </location>
</feature>
<feature type="domain" description="Soluble ligand binding" evidence="5">
    <location>
        <begin position="181"/>
        <end position="228"/>
    </location>
</feature>
<dbReference type="InterPro" id="IPR003715">
    <property type="entry name" value="Poly_export_N"/>
</dbReference>
<dbReference type="RefSeq" id="WP_307021950.1">
    <property type="nucleotide sequence ID" value="NZ_JAUSUI010000008.1"/>
</dbReference>
<evidence type="ECO:0000259" key="4">
    <source>
        <dbReference type="Pfam" id="PF02563"/>
    </source>
</evidence>
<evidence type="ECO:0000256" key="1">
    <source>
        <dbReference type="ARBA" id="ARBA00022729"/>
    </source>
</evidence>
<evidence type="ECO:0000256" key="2">
    <source>
        <dbReference type="SAM" id="MobiDB-lite"/>
    </source>
</evidence>
<reference evidence="6 7" key="1">
    <citation type="submission" date="2023-07" db="EMBL/GenBank/DDBJ databases">
        <title>Genomic Encyclopedia of Type Strains, Phase IV (KMG-IV): sequencing the most valuable type-strain genomes for metagenomic binning, comparative biology and taxonomic classification.</title>
        <authorList>
            <person name="Goeker M."/>
        </authorList>
    </citation>
    <scope>NUCLEOTIDE SEQUENCE [LARGE SCALE GENOMIC DNA]</scope>
    <source>
        <strain evidence="6 7">DSM 2457</strain>
    </source>
</reference>
<keyword evidence="1 3" id="KW-0732">Signal</keyword>
<sequence length="282" mass="28995">MTLGGTRATISARIAALMMAAVFLAGCVASSGDNPSPSASAANYTDSAEATPATRASAAATRPATTPATASTPVAAQPASLPAGEAAAVSALTAVSTPGSDGYRVGPLDVLNITVFKVEDLTKTVQVSESGSFAFPLVGDIQAAGRTVSEIEKDLAAKLGSNYLRNPQVTVLVKEYNSHRITVDGAVNKPGVFPMQGPMSLLQSIAMAGGMQEVAEGTILVFRRVDGKTAVAKFSVADLRSQKASDPDLQAGDIVTIPSSDLKIGMRYIFQSVPLFNAFMLL</sequence>
<feature type="signal peptide" evidence="3">
    <location>
        <begin position="1"/>
        <end position="25"/>
    </location>
</feature>